<evidence type="ECO:0000313" key="4">
    <source>
        <dbReference type="EMBL" id="EKM56408.1"/>
    </source>
</evidence>
<dbReference type="Gene3D" id="3.40.50.1820">
    <property type="entry name" value="alpha/beta hydrolase"/>
    <property type="match status" value="1"/>
</dbReference>
<dbReference type="InterPro" id="IPR029058">
    <property type="entry name" value="AB_hydrolase_fold"/>
</dbReference>
<dbReference type="HOGENOM" id="CLU_020336_7_0_1"/>
<comment type="similarity">
    <text evidence="2">Belongs to the AB hydrolase superfamily. Epoxide hydrolase family.</text>
</comment>
<dbReference type="STRING" id="650164.K5VXW5"/>
<dbReference type="InterPro" id="IPR000073">
    <property type="entry name" value="AB_hydrolase_1"/>
</dbReference>
<evidence type="ECO:0000256" key="1">
    <source>
        <dbReference type="ARBA" id="ARBA00022801"/>
    </source>
</evidence>
<feature type="non-terminal residue" evidence="4">
    <location>
        <position position="1"/>
    </location>
</feature>
<keyword evidence="5" id="KW-1185">Reference proteome</keyword>
<dbReference type="SUPFAM" id="SSF53474">
    <property type="entry name" value="alpha/beta-Hydrolases"/>
    <property type="match status" value="1"/>
</dbReference>
<keyword evidence="1" id="KW-0378">Hydrolase</keyword>
<dbReference type="InterPro" id="IPR000639">
    <property type="entry name" value="Epox_hydrolase-like"/>
</dbReference>
<organism evidence="4 5">
    <name type="scientific">Phanerochaete carnosa (strain HHB-10118-sp)</name>
    <name type="common">White-rot fungus</name>
    <name type="synonym">Peniophora carnosa</name>
    <dbReference type="NCBI Taxonomy" id="650164"/>
    <lineage>
        <taxon>Eukaryota</taxon>
        <taxon>Fungi</taxon>
        <taxon>Dikarya</taxon>
        <taxon>Basidiomycota</taxon>
        <taxon>Agaricomycotina</taxon>
        <taxon>Agaricomycetes</taxon>
        <taxon>Polyporales</taxon>
        <taxon>Phanerochaetaceae</taxon>
        <taxon>Phanerochaete</taxon>
    </lineage>
</organism>
<sequence length="338" mass="38178">TSRDLAYHHCFSPAQSSKPTLPFCHGFPSTSRNWRHIVPRPRDKGYGVLALDMLGYGGTDKPTDPAAYIPSLISKDIVDILDAEKLGNAIAVGHDLGCKAISRLANYYPELILAYVFFAVSFVQVLPPMDFEVFQGLLKKQPGYETLGYWKFLSEPGANKVIQAHVASSYNYLCVSHIDSFVGVTFFHDFKTWIERLAPTDVLKQSPLEDFIASRPSYLFEEDMKHFVETFRRDGFAAPTCWYKIVTSQLSAKDDQQIIPERKFPPASAPIYFGEAKHDYTCPPKIGYASFTWEVFSRHSVTMKEYGADHWLILSHGGEISRDLEKWIEGTVATKAKL</sequence>
<dbReference type="GeneID" id="18920818"/>
<reference evidence="4 5" key="1">
    <citation type="journal article" date="2012" name="BMC Genomics">
        <title>Comparative genomics of the white-rot fungi, Phanerochaete carnosa and P. chrysosporium, to elucidate the genetic basis of the distinct wood types they colonize.</title>
        <authorList>
            <person name="Suzuki H."/>
            <person name="MacDonald J."/>
            <person name="Syed K."/>
            <person name="Salamov A."/>
            <person name="Hori C."/>
            <person name="Aerts A."/>
            <person name="Henrissat B."/>
            <person name="Wiebenga A."/>
            <person name="vanKuyk P.A."/>
            <person name="Barry K."/>
            <person name="Lindquist E."/>
            <person name="LaButti K."/>
            <person name="Lapidus A."/>
            <person name="Lucas S."/>
            <person name="Coutinho P."/>
            <person name="Gong Y."/>
            <person name="Samejima M."/>
            <person name="Mahadevan R."/>
            <person name="Abou-Zaid M."/>
            <person name="de Vries R.P."/>
            <person name="Igarashi K."/>
            <person name="Yadav J.S."/>
            <person name="Grigoriev I.V."/>
            <person name="Master E.R."/>
        </authorList>
    </citation>
    <scope>NUCLEOTIDE SEQUENCE [LARGE SCALE GENOMIC DNA]</scope>
    <source>
        <strain evidence="4 5">HHB-10118-sp</strain>
    </source>
</reference>
<dbReference type="AlphaFoldDB" id="K5VXW5"/>
<dbReference type="EMBL" id="JH930471">
    <property type="protein sequence ID" value="EKM56408.1"/>
    <property type="molecule type" value="Genomic_DNA"/>
</dbReference>
<dbReference type="InParanoid" id="K5VXW5"/>
<dbReference type="PRINTS" id="PR00412">
    <property type="entry name" value="EPOXHYDRLASE"/>
</dbReference>
<dbReference type="RefSeq" id="XP_007394258.1">
    <property type="nucleotide sequence ID" value="XM_007394196.1"/>
</dbReference>
<evidence type="ECO:0000256" key="2">
    <source>
        <dbReference type="ARBA" id="ARBA00038334"/>
    </source>
</evidence>
<dbReference type="OrthoDB" id="19657at2759"/>
<protein>
    <recommendedName>
        <fullName evidence="3">AB hydrolase-1 domain-containing protein</fullName>
    </recommendedName>
</protein>
<dbReference type="PANTHER" id="PTHR43329">
    <property type="entry name" value="EPOXIDE HYDROLASE"/>
    <property type="match status" value="1"/>
</dbReference>
<dbReference type="Proteomes" id="UP000008370">
    <property type="component" value="Unassembled WGS sequence"/>
</dbReference>
<evidence type="ECO:0000259" key="3">
    <source>
        <dbReference type="Pfam" id="PF00561"/>
    </source>
</evidence>
<accession>K5VXW5</accession>
<proteinExistence type="inferred from homology"/>
<dbReference type="GO" id="GO:0016787">
    <property type="term" value="F:hydrolase activity"/>
    <property type="evidence" value="ECO:0007669"/>
    <property type="project" value="UniProtKB-KW"/>
</dbReference>
<name>K5VXW5_PHACS</name>
<gene>
    <name evidence="4" type="ORF">PHACADRAFT_93100</name>
</gene>
<dbReference type="Pfam" id="PF00561">
    <property type="entry name" value="Abhydrolase_1"/>
    <property type="match status" value="1"/>
</dbReference>
<evidence type="ECO:0000313" key="5">
    <source>
        <dbReference type="Proteomes" id="UP000008370"/>
    </source>
</evidence>
<dbReference type="KEGG" id="pco:PHACADRAFT_93100"/>
<feature type="domain" description="AB hydrolase-1" evidence="3">
    <location>
        <begin position="21"/>
        <end position="270"/>
    </location>
</feature>